<dbReference type="InterPro" id="IPR010154">
    <property type="entry name" value="CRISPR-assoc_Cas7/Cst2/DevR"/>
</dbReference>
<name>A0A8F5BVL1_9CREN</name>
<dbReference type="EMBL" id="CP077715">
    <property type="protein sequence ID" value="QXJ32138.1"/>
    <property type="molecule type" value="Genomic_DNA"/>
</dbReference>
<sequence>MKYIRISGRFSAEISVLTGSDTIGNYNTHSTAKVSVEKDGTYKTYEVPVITGNSLKHWHAVYLAKVYESLGGNKLNEFCKKGIGMRGYTRDSTFNEMKLPNSEKEAIEDLCNDIHGFLIPEKQIKRDSLVKFSFGVPVLRDDVLEYVSRFSVTHNRVSPIKSKSEKGEESQMMIFKQEYSTSPLYGFAASMDLEYVMRSIYESSTEEPKEKDEVEKRKRSSILALLYMFNGVGSKQARALPISEVKELLIAVSEKQIPNLVHGAYPDYVERSLDVLNSYKTLIKDDSLKVYGYKIKCEGGINCRNSLAEIFKEILGTVT</sequence>
<gene>
    <name evidence="3" type="ORF">J5U21_01789</name>
</gene>
<dbReference type="RefSeq" id="WP_218260547.1">
    <property type="nucleotide sequence ID" value="NZ_CP077715.1"/>
</dbReference>
<evidence type="ECO:0000313" key="4">
    <source>
        <dbReference type="Proteomes" id="UP000693941"/>
    </source>
</evidence>
<dbReference type="PANTHER" id="PTHR37459">
    <property type="match status" value="1"/>
</dbReference>
<dbReference type="Pfam" id="PF01905">
    <property type="entry name" value="DevR"/>
    <property type="match status" value="1"/>
</dbReference>
<evidence type="ECO:0000256" key="1">
    <source>
        <dbReference type="ARBA" id="ARBA00023118"/>
    </source>
</evidence>
<dbReference type="GO" id="GO:0051607">
    <property type="term" value="P:defense response to virus"/>
    <property type="evidence" value="ECO:0007669"/>
    <property type="project" value="UniProtKB-KW"/>
</dbReference>
<accession>A0A8F5BVL1</accession>
<dbReference type="GeneID" id="65560251"/>
<dbReference type="InterPro" id="IPR002764">
    <property type="entry name" value="Cas7/Cst2/DevR_sub_I-a/Apern"/>
</dbReference>
<dbReference type="NCBIfam" id="TIGR02583">
    <property type="entry name" value="DevR_archaea"/>
    <property type="match status" value="1"/>
</dbReference>
<dbReference type="NCBIfam" id="TIGR01875">
    <property type="entry name" value="cas_MJ0381"/>
    <property type="match status" value="1"/>
</dbReference>
<dbReference type="Proteomes" id="UP000693941">
    <property type="component" value="Chromosome"/>
</dbReference>
<keyword evidence="1" id="KW-0051">Antiviral defense</keyword>
<dbReference type="InterPro" id="IPR052681">
    <property type="entry name" value="CRISPR-Cas7/Cst2/DevR"/>
</dbReference>
<protein>
    <submittedName>
        <fullName evidence="3">CRISPR-associated protein, Csa2 family</fullName>
    </submittedName>
</protein>
<proteinExistence type="predicted"/>
<comment type="function">
    <text evidence="2">CRISPR (clustered regularly interspaced short palindromic repeat) is an adaptive immune system that provides protection against mobile genetic elements (viruses, transposable elements and conjugative plasmids). CRISPR clusters contain spacers, sequences complementary to antecedent mobile elements, and target invading nucleic acids. CRISPR clusters are transcribed and processed into CRISPR RNA (crRNA).</text>
</comment>
<evidence type="ECO:0000256" key="2">
    <source>
        <dbReference type="ARBA" id="ARBA00025626"/>
    </source>
</evidence>
<reference evidence="3" key="1">
    <citation type="journal article" date="2021" name="Environ. Microbiol.">
        <title>New insights into the diversity and evolution of the archaeal mobilome from three complete genomes of Saccharolobus shibatae.</title>
        <authorList>
            <person name="Medvedeva S."/>
            <person name="Brandt D."/>
            <person name="Cvirkaite-Krupovic V."/>
            <person name="Liu Y."/>
            <person name="Severinov K."/>
            <person name="Ishino S."/>
            <person name="Ishino Y."/>
            <person name="Prangishvili D."/>
            <person name="Kalinowski J."/>
            <person name="Krupovic M."/>
        </authorList>
    </citation>
    <scope>NUCLEOTIDE SEQUENCE</scope>
    <source>
        <strain evidence="3">BEU9</strain>
    </source>
</reference>
<evidence type="ECO:0000313" key="3">
    <source>
        <dbReference type="EMBL" id="QXJ32138.1"/>
    </source>
</evidence>
<organism evidence="3 4">
    <name type="scientific">Saccharolobus shibatae</name>
    <dbReference type="NCBI Taxonomy" id="2286"/>
    <lineage>
        <taxon>Archaea</taxon>
        <taxon>Thermoproteota</taxon>
        <taxon>Thermoprotei</taxon>
        <taxon>Sulfolobales</taxon>
        <taxon>Sulfolobaceae</taxon>
        <taxon>Saccharolobus</taxon>
    </lineage>
</organism>
<dbReference type="PANTHER" id="PTHR37459:SF1">
    <property type="entry name" value="CRISPR-ASSOCIATED PROTEIN CAS7_CST2_DEVR"/>
    <property type="match status" value="1"/>
</dbReference>
<dbReference type="AlphaFoldDB" id="A0A8F5BVL1"/>